<keyword evidence="2" id="KW-1185">Reference proteome</keyword>
<protein>
    <submittedName>
        <fullName evidence="1">Uncharacterized protein</fullName>
    </submittedName>
</protein>
<evidence type="ECO:0000313" key="1">
    <source>
        <dbReference type="EMBL" id="VDG27845.1"/>
    </source>
</evidence>
<evidence type="ECO:0000313" key="2">
    <source>
        <dbReference type="Proteomes" id="UP000289996"/>
    </source>
</evidence>
<reference evidence="1 2" key="1">
    <citation type="submission" date="2018-11" db="EMBL/GenBank/DDBJ databases">
        <authorList>
            <person name="Wuyts S."/>
        </authorList>
    </citation>
    <scope>NUCLEOTIDE SEQUENCE [LARGE SCALE GENOMIC DNA]</scope>
    <source>
        <strain evidence="1">Lactobacillus mudanjiangensis AMBF249</strain>
    </source>
</reference>
<dbReference type="EMBL" id="UYIG01000057">
    <property type="protein sequence ID" value="VDG27845.1"/>
    <property type="molecule type" value="Genomic_DNA"/>
</dbReference>
<gene>
    <name evidence="1" type="ORF">MUDAN_MDHGFNIF_02668</name>
</gene>
<dbReference type="RefSeq" id="WP_130851553.1">
    <property type="nucleotide sequence ID" value="NZ_UYIG01000057.1"/>
</dbReference>
<dbReference type="AlphaFoldDB" id="A0A660E0A9"/>
<sequence length="81" mass="9592">MSVQVVPLKRLKTYKAKKPLKWLKGKELAEEWNISPAQVTKLAQRDHDPLPSDMALGPRRYEWKRVLAWRERQNVLKQKEG</sequence>
<name>A0A660E0A9_9LACO</name>
<dbReference type="Proteomes" id="UP000289996">
    <property type="component" value="Unassembled WGS sequence"/>
</dbReference>
<accession>A0A660E0A9</accession>
<organism evidence="1 2">
    <name type="scientific">Lactiplantibacillus mudanjiangensis</name>
    <dbReference type="NCBI Taxonomy" id="1296538"/>
    <lineage>
        <taxon>Bacteria</taxon>
        <taxon>Bacillati</taxon>
        <taxon>Bacillota</taxon>
        <taxon>Bacilli</taxon>
        <taxon>Lactobacillales</taxon>
        <taxon>Lactobacillaceae</taxon>
        <taxon>Lactiplantibacillus</taxon>
    </lineage>
</organism>
<proteinExistence type="predicted"/>